<dbReference type="AlphaFoldDB" id="A0A183EKJ4"/>
<evidence type="ECO:0000313" key="5">
    <source>
        <dbReference type="EMBL" id="VDN38330.1"/>
    </source>
</evidence>
<name>A0A183EKJ4_9BILA</name>
<reference evidence="8 9" key="1">
    <citation type="submission" date="2016-06" db="UniProtKB">
        <authorList>
            <consortium name="WormBaseParasite"/>
        </authorList>
    </citation>
    <scope>IDENTIFICATION</scope>
</reference>
<evidence type="ECO:0000313" key="6">
    <source>
        <dbReference type="EMBL" id="VDN42907.1"/>
    </source>
</evidence>
<dbReference type="OrthoDB" id="10261556at2759"/>
<dbReference type="InterPro" id="IPR001650">
    <property type="entry name" value="Helicase_C-like"/>
</dbReference>
<dbReference type="PROSITE" id="PS51194">
    <property type="entry name" value="HELICASE_CTER"/>
    <property type="match status" value="1"/>
</dbReference>
<proteinExistence type="inferred from homology"/>
<dbReference type="SMART" id="SM00490">
    <property type="entry name" value="HELICc"/>
    <property type="match status" value="1"/>
</dbReference>
<evidence type="ECO:0000313" key="7">
    <source>
        <dbReference type="Proteomes" id="UP000271098"/>
    </source>
</evidence>
<dbReference type="EMBL" id="UYRT01092711">
    <property type="protein sequence ID" value="VDN38330.1"/>
    <property type="molecule type" value="Genomic_DNA"/>
</dbReference>
<dbReference type="GO" id="GO:0005654">
    <property type="term" value="C:nucleoplasm"/>
    <property type="evidence" value="ECO:0007669"/>
    <property type="project" value="TreeGrafter"/>
</dbReference>
<dbReference type="Gene3D" id="3.40.50.300">
    <property type="entry name" value="P-loop containing nucleotide triphosphate hydrolases"/>
    <property type="match status" value="1"/>
</dbReference>
<dbReference type="GO" id="GO:0009378">
    <property type="term" value="F:four-way junction helicase activity"/>
    <property type="evidence" value="ECO:0007669"/>
    <property type="project" value="TreeGrafter"/>
</dbReference>
<dbReference type="GO" id="GO:0005694">
    <property type="term" value="C:chromosome"/>
    <property type="evidence" value="ECO:0007669"/>
    <property type="project" value="TreeGrafter"/>
</dbReference>
<reference evidence="5 7" key="2">
    <citation type="submission" date="2018-11" db="EMBL/GenBank/DDBJ databases">
        <authorList>
            <consortium name="Pathogen Informatics"/>
        </authorList>
    </citation>
    <scope>NUCLEOTIDE SEQUENCE [LARGE SCALE GENOMIC DNA]</scope>
</reference>
<gene>
    <name evidence="5" type="ORF">GPUH_LOCUS21485</name>
    <name evidence="6" type="ORF">GPUH_LOCUS24491</name>
</gene>
<dbReference type="GO" id="GO:0000723">
    <property type="term" value="P:telomere maintenance"/>
    <property type="evidence" value="ECO:0007669"/>
    <property type="project" value="TreeGrafter"/>
</dbReference>
<dbReference type="WBParaSite" id="GPUH_0002452201-mRNA-1">
    <property type="protein sequence ID" value="GPUH_0002452201-mRNA-1"/>
    <property type="gene ID" value="GPUH_0002452201"/>
</dbReference>
<dbReference type="Proteomes" id="UP000271098">
    <property type="component" value="Unassembled WGS sequence"/>
</dbReference>
<comment type="similarity">
    <text evidence="1">Belongs to the helicase family. RecQ subfamily.</text>
</comment>
<comment type="catalytic activity">
    <reaction evidence="2">
        <text>Couples ATP hydrolysis with the unwinding of duplex DNA by translocating in the 3'-5' direction.</text>
        <dbReference type="EC" id="5.6.2.4"/>
    </reaction>
</comment>
<dbReference type="PANTHER" id="PTHR13710">
    <property type="entry name" value="DNA HELICASE RECQ FAMILY MEMBER"/>
    <property type="match status" value="1"/>
</dbReference>
<accession>A0A183EKJ4</accession>
<keyword evidence="7" id="KW-1185">Reference proteome</keyword>
<evidence type="ECO:0000259" key="4">
    <source>
        <dbReference type="PROSITE" id="PS51194"/>
    </source>
</evidence>
<feature type="domain" description="Helicase C-terminal" evidence="4">
    <location>
        <begin position="1"/>
        <end position="88"/>
    </location>
</feature>
<dbReference type="GO" id="GO:0005737">
    <property type="term" value="C:cytoplasm"/>
    <property type="evidence" value="ECO:0007669"/>
    <property type="project" value="TreeGrafter"/>
</dbReference>
<evidence type="ECO:0000313" key="9">
    <source>
        <dbReference type="WBParaSite" id="GPUH_0002452201-mRNA-1"/>
    </source>
</evidence>
<evidence type="ECO:0000313" key="8">
    <source>
        <dbReference type="WBParaSite" id="GPUH_0002151201-mRNA-1"/>
    </source>
</evidence>
<dbReference type="EMBL" id="UYRT01101303">
    <property type="protein sequence ID" value="VDN42907.1"/>
    <property type="molecule type" value="Genomic_DNA"/>
</dbReference>
<protein>
    <recommendedName>
        <fullName evidence="3">DNA 3'-5' helicase</fullName>
        <ecNumber evidence="3">5.6.2.4</ecNumber>
    </recommendedName>
</protein>
<dbReference type="InterPro" id="IPR027417">
    <property type="entry name" value="P-loop_NTPase"/>
</dbReference>
<evidence type="ECO:0000256" key="2">
    <source>
        <dbReference type="ARBA" id="ARBA00034617"/>
    </source>
</evidence>
<dbReference type="PANTHER" id="PTHR13710:SF120">
    <property type="entry name" value="BIFUNCTIONAL 3'-5' EXONUCLEASE_ATP-DEPENDENT HELICASE WRN"/>
    <property type="match status" value="1"/>
</dbReference>
<dbReference type="SUPFAM" id="SSF52540">
    <property type="entry name" value="P-loop containing nucleoside triphosphate hydrolases"/>
    <property type="match status" value="1"/>
</dbReference>
<dbReference type="GO" id="GO:0000724">
    <property type="term" value="P:double-strand break repair via homologous recombination"/>
    <property type="evidence" value="ECO:0007669"/>
    <property type="project" value="TreeGrafter"/>
</dbReference>
<dbReference type="WBParaSite" id="GPUH_0002151201-mRNA-1">
    <property type="protein sequence ID" value="GPUH_0002151201-mRNA-1"/>
    <property type="gene ID" value="GPUH_0002151201"/>
</dbReference>
<dbReference type="EC" id="5.6.2.4" evidence="3"/>
<dbReference type="Pfam" id="PF00271">
    <property type="entry name" value="Helicase_C"/>
    <property type="match status" value="1"/>
</dbReference>
<evidence type="ECO:0000256" key="1">
    <source>
        <dbReference type="ARBA" id="ARBA00005446"/>
    </source>
</evidence>
<sequence length="88" mass="10002">MCVRYHAGMTPAARRKSHENFVKDRVTTMIATVAFGMGIDKPDVRNVIHYGAPRNIESYYQEIGRAGRDGCPSKCVVFYNNQEIAKHR</sequence>
<dbReference type="GO" id="GO:0043138">
    <property type="term" value="F:3'-5' DNA helicase activity"/>
    <property type="evidence" value="ECO:0007669"/>
    <property type="project" value="UniProtKB-EC"/>
</dbReference>
<evidence type="ECO:0000256" key="3">
    <source>
        <dbReference type="ARBA" id="ARBA00034808"/>
    </source>
</evidence>
<organism evidence="8">
    <name type="scientific">Gongylonema pulchrum</name>
    <dbReference type="NCBI Taxonomy" id="637853"/>
    <lineage>
        <taxon>Eukaryota</taxon>
        <taxon>Metazoa</taxon>
        <taxon>Ecdysozoa</taxon>
        <taxon>Nematoda</taxon>
        <taxon>Chromadorea</taxon>
        <taxon>Rhabditida</taxon>
        <taxon>Spirurina</taxon>
        <taxon>Spiruromorpha</taxon>
        <taxon>Spiruroidea</taxon>
        <taxon>Gongylonematidae</taxon>
        <taxon>Gongylonema</taxon>
    </lineage>
</organism>